<reference evidence="1 2" key="1">
    <citation type="submission" date="2024-04" db="EMBL/GenBank/DDBJ databases">
        <title>Genome assembly C_amara_ONT_v2.</title>
        <authorList>
            <person name="Yant L."/>
            <person name="Moore C."/>
            <person name="Slenker M."/>
        </authorList>
    </citation>
    <scope>NUCLEOTIDE SEQUENCE [LARGE SCALE GENOMIC DNA]</scope>
    <source>
        <tissue evidence="1">Leaf</tissue>
    </source>
</reference>
<evidence type="ECO:0000313" key="2">
    <source>
        <dbReference type="Proteomes" id="UP001558713"/>
    </source>
</evidence>
<dbReference type="Proteomes" id="UP001558713">
    <property type="component" value="Unassembled WGS sequence"/>
</dbReference>
<name>A0ABD1BF19_CARAN</name>
<keyword evidence="2" id="KW-1185">Reference proteome</keyword>
<evidence type="ECO:0008006" key="3">
    <source>
        <dbReference type="Google" id="ProtNLM"/>
    </source>
</evidence>
<gene>
    <name evidence="1" type="ORF">V5N11_030241</name>
</gene>
<dbReference type="EMBL" id="JBANAX010000305">
    <property type="protein sequence ID" value="KAL1214674.1"/>
    <property type="molecule type" value="Genomic_DNA"/>
</dbReference>
<dbReference type="AlphaFoldDB" id="A0ABD1BF19"/>
<protein>
    <recommendedName>
        <fullName evidence="3">Reverse transcriptase</fullName>
    </recommendedName>
</protein>
<sequence>MAIKTYLSKAYNRFDRKFLESLLTKLGFDLKWVKWIMVCVRSVSYLVLLNGNSYGFIKSERGLRKGHPLSPFSFYSLR</sequence>
<comment type="caution">
    <text evidence="1">The sequence shown here is derived from an EMBL/GenBank/DDBJ whole genome shotgun (WGS) entry which is preliminary data.</text>
</comment>
<evidence type="ECO:0000313" key="1">
    <source>
        <dbReference type="EMBL" id="KAL1214674.1"/>
    </source>
</evidence>
<proteinExistence type="predicted"/>
<organism evidence="1 2">
    <name type="scientific">Cardamine amara subsp. amara</name>
    <dbReference type="NCBI Taxonomy" id="228776"/>
    <lineage>
        <taxon>Eukaryota</taxon>
        <taxon>Viridiplantae</taxon>
        <taxon>Streptophyta</taxon>
        <taxon>Embryophyta</taxon>
        <taxon>Tracheophyta</taxon>
        <taxon>Spermatophyta</taxon>
        <taxon>Magnoliopsida</taxon>
        <taxon>eudicotyledons</taxon>
        <taxon>Gunneridae</taxon>
        <taxon>Pentapetalae</taxon>
        <taxon>rosids</taxon>
        <taxon>malvids</taxon>
        <taxon>Brassicales</taxon>
        <taxon>Brassicaceae</taxon>
        <taxon>Cardamineae</taxon>
        <taxon>Cardamine</taxon>
    </lineage>
</organism>
<accession>A0ABD1BF19</accession>